<protein>
    <submittedName>
        <fullName evidence="3">Uncharacterized protein</fullName>
    </submittedName>
</protein>
<feature type="compositionally biased region" description="Pro residues" evidence="1">
    <location>
        <begin position="53"/>
        <end position="68"/>
    </location>
</feature>
<reference evidence="3 4" key="1">
    <citation type="submission" date="2015-03" db="EMBL/GenBank/DDBJ databases">
        <authorList>
            <person name="Murphy D."/>
        </authorList>
    </citation>
    <scope>NUCLEOTIDE SEQUENCE [LARGE SCALE GENOMIC DNA]</scope>
    <source>
        <strain evidence="3 4">DSM 44277</strain>
    </source>
</reference>
<sequence precursor="true">MRIALLGAAASALLGGTLAVTPLTSVSTPLPTGGSCGGAAKCERVASVLMPETPKPAPDAVSPQPPTPFAQAANATPPGPPAGPGPHRPRCPRYRTR</sequence>
<dbReference type="OrthoDB" id="4753957at2"/>
<feature type="signal peptide" evidence="2">
    <location>
        <begin position="1"/>
        <end position="19"/>
    </location>
</feature>
<dbReference type="RefSeq" id="WP_139027060.1">
    <property type="nucleotide sequence ID" value="NZ_CSTD01000001.1"/>
</dbReference>
<evidence type="ECO:0000313" key="4">
    <source>
        <dbReference type="Proteomes" id="UP000198875"/>
    </source>
</evidence>
<gene>
    <name evidence="3" type="ORF">BN971_01320</name>
</gene>
<dbReference type="AlphaFoldDB" id="A0A0U0W5A9"/>
<evidence type="ECO:0000256" key="2">
    <source>
        <dbReference type="SAM" id="SignalP"/>
    </source>
</evidence>
<proteinExistence type="predicted"/>
<feature type="compositionally biased region" description="Basic residues" evidence="1">
    <location>
        <begin position="87"/>
        <end position="97"/>
    </location>
</feature>
<feature type="compositionally biased region" description="Pro residues" evidence="1">
    <location>
        <begin position="77"/>
        <end position="86"/>
    </location>
</feature>
<organism evidence="3 4">
    <name type="scientific">Mycobacterium bohemicum DSM 44277</name>
    <dbReference type="NCBI Taxonomy" id="1236609"/>
    <lineage>
        <taxon>Bacteria</taxon>
        <taxon>Bacillati</taxon>
        <taxon>Actinomycetota</taxon>
        <taxon>Actinomycetes</taxon>
        <taxon>Mycobacteriales</taxon>
        <taxon>Mycobacteriaceae</taxon>
        <taxon>Mycobacterium</taxon>
    </lineage>
</organism>
<evidence type="ECO:0000256" key="1">
    <source>
        <dbReference type="SAM" id="MobiDB-lite"/>
    </source>
</evidence>
<feature type="chain" id="PRO_5006703732" evidence="2">
    <location>
        <begin position="20"/>
        <end position="97"/>
    </location>
</feature>
<feature type="region of interest" description="Disordered" evidence="1">
    <location>
        <begin position="52"/>
        <end position="97"/>
    </location>
</feature>
<accession>A0A0U0W5A9</accession>
<keyword evidence="2" id="KW-0732">Signal</keyword>
<evidence type="ECO:0000313" key="3">
    <source>
        <dbReference type="EMBL" id="CPR08639.1"/>
    </source>
</evidence>
<dbReference type="Proteomes" id="UP000198875">
    <property type="component" value="Unassembled WGS sequence"/>
</dbReference>
<name>A0A0U0W5A9_MYCBE</name>
<dbReference type="EMBL" id="CSTD01000001">
    <property type="protein sequence ID" value="CPR08639.1"/>
    <property type="molecule type" value="Genomic_DNA"/>
</dbReference>